<protein>
    <submittedName>
        <fullName evidence="2">Os04g0650750 protein</fullName>
    </submittedName>
</protein>
<organism evidence="2 3">
    <name type="scientific">Oryza sativa subsp. japonica</name>
    <name type="common">Rice</name>
    <dbReference type="NCBI Taxonomy" id="39947"/>
    <lineage>
        <taxon>Eukaryota</taxon>
        <taxon>Viridiplantae</taxon>
        <taxon>Streptophyta</taxon>
        <taxon>Embryophyta</taxon>
        <taxon>Tracheophyta</taxon>
        <taxon>Spermatophyta</taxon>
        <taxon>Magnoliopsida</taxon>
        <taxon>Liliopsida</taxon>
        <taxon>Poales</taxon>
        <taxon>Poaceae</taxon>
        <taxon>BOP clade</taxon>
        <taxon>Oryzoideae</taxon>
        <taxon>Oryzeae</taxon>
        <taxon>Oryzinae</taxon>
        <taxon>Oryza</taxon>
        <taxon>Oryza sativa</taxon>
    </lineage>
</organism>
<dbReference type="Proteomes" id="UP000059680">
    <property type="component" value="Chromosome 4"/>
</dbReference>
<dbReference type="AlphaFoldDB" id="A0A0P0WFN5"/>
<evidence type="ECO:0000313" key="3">
    <source>
        <dbReference type="Proteomes" id="UP000059680"/>
    </source>
</evidence>
<dbReference type="PaxDb" id="39947-A0A0P0WFN5"/>
<name>A0A0P0WFN5_ORYSJ</name>
<sequence>MMLASISTVPRRVSAEPLPELKKGSLSSSRTTASTTSSAAAPERSASTPTCRHRASTRFASSCLCSGRFGSTPAPPWIAMAHLAIDVVFPRRSTVLLLVLL</sequence>
<accession>A0A0P0WFN5</accession>
<reference evidence="2 3" key="2">
    <citation type="journal article" date="2013" name="Plant Cell Physiol.">
        <title>Rice Annotation Project Database (RAP-DB): an integrative and interactive database for rice genomics.</title>
        <authorList>
            <person name="Sakai H."/>
            <person name="Lee S.S."/>
            <person name="Tanaka T."/>
            <person name="Numa H."/>
            <person name="Kim J."/>
            <person name="Kawahara Y."/>
            <person name="Wakimoto H."/>
            <person name="Yang C.C."/>
            <person name="Iwamoto M."/>
            <person name="Abe T."/>
            <person name="Yamada Y."/>
            <person name="Muto A."/>
            <person name="Inokuchi H."/>
            <person name="Ikemura T."/>
            <person name="Matsumoto T."/>
            <person name="Sasaki T."/>
            <person name="Itoh T."/>
        </authorList>
    </citation>
    <scope>NUCLEOTIDE SEQUENCE [LARGE SCALE GENOMIC DNA]</scope>
    <source>
        <strain evidence="3">cv. Nipponbare</strain>
    </source>
</reference>
<reference evidence="2 3" key="3">
    <citation type="journal article" date="2013" name="Rice">
        <title>Improvement of the Oryza sativa Nipponbare reference genome using next generation sequence and optical map data.</title>
        <authorList>
            <person name="Kawahara Y."/>
            <person name="de la Bastide M."/>
            <person name="Hamilton J.P."/>
            <person name="Kanamori H."/>
            <person name="McCombie W.R."/>
            <person name="Ouyang S."/>
            <person name="Schwartz D.C."/>
            <person name="Tanaka T."/>
            <person name="Wu J."/>
            <person name="Zhou S."/>
            <person name="Childs K.L."/>
            <person name="Davidson R.M."/>
            <person name="Lin H."/>
            <person name="Quesada-Ocampo L."/>
            <person name="Vaillancourt B."/>
            <person name="Sakai H."/>
            <person name="Lee S.S."/>
            <person name="Kim J."/>
            <person name="Numa H."/>
            <person name="Itoh T."/>
            <person name="Buell C.R."/>
            <person name="Matsumoto T."/>
        </authorList>
    </citation>
    <scope>NUCLEOTIDE SEQUENCE [LARGE SCALE GENOMIC DNA]</scope>
    <source>
        <strain evidence="3">cv. Nipponbare</strain>
    </source>
</reference>
<dbReference type="InParanoid" id="A0A0P0WFN5"/>
<proteinExistence type="predicted"/>
<dbReference type="Gramene" id="Os04t0650750-00">
    <property type="protein sequence ID" value="Os04t0650750-00"/>
    <property type="gene ID" value="Os04g0650750"/>
</dbReference>
<feature type="compositionally biased region" description="Low complexity" evidence="1">
    <location>
        <begin position="27"/>
        <end position="50"/>
    </location>
</feature>
<dbReference type="EMBL" id="AP014960">
    <property type="protein sequence ID" value="BAS91360.1"/>
    <property type="molecule type" value="Genomic_DNA"/>
</dbReference>
<reference evidence="3" key="1">
    <citation type="journal article" date="2005" name="Nature">
        <title>The map-based sequence of the rice genome.</title>
        <authorList>
            <consortium name="International rice genome sequencing project (IRGSP)"/>
            <person name="Matsumoto T."/>
            <person name="Wu J."/>
            <person name="Kanamori H."/>
            <person name="Katayose Y."/>
            <person name="Fujisawa M."/>
            <person name="Namiki N."/>
            <person name="Mizuno H."/>
            <person name="Yamamoto K."/>
            <person name="Antonio B.A."/>
            <person name="Baba T."/>
            <person name="Sakata K."/>
            <person name="Nagamura Y."/>
            <person name="Aoki H."/>
            <person name="Arikawa K."/>
            <person name="Arita K."/>
            <person name="Bito T."/>
            <person name="Chiden Y."/>
            <person name="Fujitsuka N."/>
            <person name="Fukunaka R."/>
            <person name="Hamada M."/>
            <person name="Harada C."/>
            <person name="Hayashi A."/>
            <person name="Hijishita S."/>
            <person name="Honda M."/>
            <person name="Hosokawa S."/>
            <person name="Ichikawa Y."/>
            <person name="Idonuma A."/>
            <person name="Iijima M."/>
            <person name="Ikeda M."/>
            <person name="Ikeno M."/>
            <person name="Ito K."/>
            <person name="Ito S."/>
            <person name="Ito T."/>
            <person name="Ito Y."/>
            <person name="Ito Y."/>
            <person name="Iwabuchi A."/>
            <person name="Kamiya K."/>
            <person name="Karasawa W."/>
            <person name="Kurita K."/>
            <person name="Katagiri S."/>
            <person name="Kikuta A."/>
            <person name="Kobayashi H."/>
            <person name="Kobayashi N."/>
            <person name="Machita K."/>
            <person name="Maehara T."/>
            <person name="Masukawa M."/>
            <person name="Mizubayashi T."/>
            <person name="Mukai Y."/>
            <person name="Nagasaki H."/>
            <person name="Nagata Y."/>
            <person name="Naito S."/>
            <person name="Nakashima M."/>
            <person name="Nakama Y."/>
            <person name="Nakamichi Y."/>
            <person name="Nakamura M."/>
            <person name="Meguro A."/>
            <person name="Negishi M."/>
            <person name="Ohta I."/>
            <person name="Ohta T."/>
            <person name="Okamoto M."/>
            <person name="Ono N."/>
            <person name="Saji S."/>
            <person name="Sakaguchi M."/>
            <person name="Sakai K."/>
            <person name="Shibata M."/>
            <person name="Shimokawa T."/>
            <person name="Song J."/>
            <person name="Takazaki Y."/>
            <person name="Terasawa K."/>
            <person name="Tsugane M."/>
            <person name="Tsuji K."/>
            <person name="Ueda S."/>
            <person name="Waki K."/>
            <person name="Yamagata H."/>
            <person name="Yamamoto M."/>
            <person name="Yamamoto S."/>
            <person name="Yamane H."/>
            <person name="Yoshiki S."/>
            <person name="Yoshihara R."/>
            <person name="Yukawa K."/>
            <person name="Zhong H."/>
            <person name="Yano M."/>
            <person name="Yuan Q."/>
            <person name="Ouyang S."/>
            <person name="Liu J."/>
            <person name="Jones K.M."/>
            <person name="Gansberger K."/>
            <person name="Moffat K."/>
            <person name="Hill J."/>
            <person name="Bera J."/>
            <person name="Fadrosh D."/>
            <person name="Jin S."/>
            <person name="Johri S."/>
            <person name="Kim M."/>
            <person name="Overton L."/>
            <person name="Reardon M."/>
            <person name="Tsitrin T."/>
            <person name="Vuong H."/>
            <person name="Weaver B."/>
            <person name="Ciecko A."/>
            <person name="Tallon L."/>
            <person name="Jackson J."/>
            <person name="Pai G."/>
            <person name="Aken S.V."/>
            <person name="Utterback T."/>
            <person name="Reidmuller S."/>
            <person name="Feldblyum T."/>
            <person name="Hsiao J."/>
            <person name="Zismann V."/>
            <person name="Iobst S."/>
            <person name="de Vazeille A.R."/>
            <person name="Buell C.R."/>
            <person name="Ying K."/>
            <person name="Li Y."/>
            <person name="Lu T."/>
            <person name="Huang Y."/>
            <person name="Zhao Q."/>
            <person name="Feng Q."/>
            <person name="Zhang L."/>
            <person name="Zhu J."/>
            <person name="Weng Q."/>
            <person name="Mu J."/>
            <person name="Lu Y."/>
            <person name="Fan D."/>
            <person name="Liu Y."/>
            <person name="Guan J."/>
            <person name="Zhang Y."/>
            <person name="Yu S."/>
            <person name="Liu X."/>
            <person name="Zhang Y."/>
            <person name="Hong G."/>
            <person name="Han B."/>
            <person name="Choisne N."/>
            <person name="Demange N."/>
            <person name="Orjeda G."/>
            <person name="Samain S."/>
            <person name="Cattolico L."/>
            <person name="Pelletier E."/>
            <person name="Couloux A."/>
            <person name="Segurens B."/>
            <person name="Wincker P."/>
            <person name="D'Hont A."/>
            <person name="Scarpelli C."/>
            <person name="Weissenbach J."/>
            <person name="Salanoubat M."/>
            <person name="Quetier F."/>
            <person name="Yu Y."/>
            <person name="Kim H.R."/>
            <person name="Rambo T."/>
            <person name="Currie J."/>
            <person name="Collura K."/>
            <person name="Luo M."/>
            <person name="Yang T."/>
            <person name="Ammiraju J.S.S."/>
            <person name="Engler F."/>
            <person name="Soderlund C."/>
            <person name="Wing R.A."/>
            <person name="Palmer L.E."/>
            <person name="de la Bastide M."/>
            <person name="Spiegel L."/>
            <person name="Nascimento L."/>
            <person name="Zutavern T."/>
            <person name="O'Shaughnessy A."/>
            <person name="Dike S."/>
            <person name="Dedhia N."/>
            <person name="Preston R."/>
            <person name="Balija V."/>
            <person name="McCombie W.R."/>
            <person name="Chow T."/>
            <person name="Chen H."/>
            <person name="Chung M."/>
            <person name="Chen C."/>
            <person name="Shaw J."/>
            <person name="Wu H."/>
            <person name="Hsiao K."/>
            <person name="Chao Y."/>
            <person name="Chu M."/>
            <person name="Cheng C."/>
            <person name="Hour A."/>
            <person name="Lee P."/>
            <person name="Lin S."/>
            <person name="Lin Y."/>
            <person name="Liou J."/>
            <person name="Liu S."/>
            <person name="Hsing Y."/>
            <person name="Raghuvanshi S."/>
            <person name="Mohanty A."/>
            <person name="Bharti A.K."/>
            <person name="Gaur A."/>
            <person name="Gupta V."/>
            <person name="Kumar D."/>
            <person name="Ravi V."/>
            <person name="Vij S."/>
            <person name="Kapur A."/>
            <person name="Khurana P."/>
            <person name="Khurana P."/>
            <person name="Khurana J.P."/>
            <person name="Tyagi A.K."/>
            <person name="Gaikwad K."/>
            <person name="Singh A."/>
            <person name="Dalal V."/>
            <person name="Srivastava S."/>
            <person name="Dixit A."/>
            <person name="Pal A.K."/>
            <person name="Ghazi I.A."/>
            <person name="Yadav M."/>
            <person name="Pandit A."/>
            <person name="Bhargava A."/>
            <person name="Sureshbabu K."/>
            <person name="Batra K."/>
            <person name="Sharma T.R."/>
            <person name="Mohapatra T."/>
            <person name="Singh N.K."/>
            <person name="Messing J."/>
            <person name="Nelson A.B."/>
            <person name="Fuks G."/>
            <person name="Kavchok S."/>
            <person name="Keizer G."/>
            <person name="Linton E."/>
            <person name="Llaca V."/>
            <person name="Song R."/>
            <person name="Tanyolac B."/>
            <person name="Young S."/>
            <person name="Ho-Il K."/>
            <person name="Hahn J.H."/>
            <person name="Sangsakoo G."/>
            <person name="Vanavichit A."/>
            <person name="de Mattos Luiz.A.T."/>
            <person name="Zimmer P.D."/>
            <person name="Malone G."/>
            <person name="Dellagostin O."/>
            <person name="de Oliveira A.C."/>
            <person name="Bevan M."/>
            <person name="Bancroft I."/>
            <person name="Minx P."/>
            <person name="Cordum H."/>
            <person name="Wilson R."/>
            <person name="Cheng Z."/>
            <person name="Jin W."/>
            <person name="Jiang J."/>
            <person name="Leong S.A."/>
            <person name="Iwama H."/>
            <person name="Gojobori T."/>
            <person name="Itoh T."/>
            <person name="Niimura Y."/>
            <person name="Fujii Y."/>
            <person name="Habara T."/>
            <person name="Sakai H."/>
            <person name="Sato Y."/>
            <person name="Wilson G."/>
            <person name="Kumar K."/>
            <person name="McCouch S."/>
            <person name="Juretic N."/>
            <person name="Hoen D."/>
            <person name="Wright S."/>
            <person name="Bruskiewich R."/>
            <person name="Bureau T."/>
            <person name="Miyao A."/>
            <person name="Hirochika H."/>
            <person name="Nishikawa T."/>
            <person name="Kadowaki K."/>
            <person name="Sugiura M."/>
            <person name="Burr B."/>
            <person name="Sasaki T."/>
        </authorList>
    </citation>
    <scope>NUCLEOTIDE SEQUENCE [LARGE SCALE GENOMIC DNA]</scope>
    <source>
        <strain evidence="3">cv. Nipponbare</strain>
    </source>
</reference>
<evidence type="ECO:0000256" key="1">
    <source>
        <dbReference type="SAM" id="MobiDB-lite"/>
    </source>
</evidence>
<feature type="region of interest" description="Disordered" evidence="1">
    <location>
        <begin position="1"/>
        <end position="52"/>
    </location>
</feature>
<evidence type="ECO:0000313" key="2">
    <source>
        <dbReference type="EMBL" id="BAS91360.1"/>
    </source>
</evidence>
<gene>
    <name evidence="2" type="ordered locus">Os04g0650750</name>
    <name evidence="2" type="ORF">OSNPB_040650750</name>
</gene>
<keyword evidence="3" id="KW-1185">Reference proteome</keyword>